<feature type="region of interest" description="Disordered" evidence="1">
    <location>
        <begin position="1"/>
        <end position="46"/>
    </location>
</feature>
<dbReference type="EMBL" id="SEYY01007349">
    <property type="protein sequence ID" value="KAB7502517.1"/>
    <property type="molecule type" value="Genomic_DNA"/>
</dbReference>
<name>A0A5N5T8B3_9CRUS</name>
<evidence type="ECO:0000256" key="1">
    <source>
        <dbReference type="SAM" id="MobiDB-lite"/>
    </source>
</evidence>
<dbReference type="Proteomes" id="UP000326759">
    <property type="component" value="Unassembled WGS sequence"/>
</dbReference>
<sequence length="118" mass="13207">MGIGGSCGAPRRSILTQQNSIGSPRTLSPQNSIRSKGSFRDRHHSFHAQSSIYGISKESKECKTTNLEAAARETHLEPECTSNTEYDLPQKLCWILDPPGFLLDRKDYALFIFSHKNP</sequence>
<dbReference type="OrthoDB" id="6422584at2759"/>
<reference evidence="2 3" key="1">
    <citation type="journal article" date="2019" name="PLoS Biol.">
        <title>Sex chromosomes control vertical transmission of feminizing Wolbachia symbionts in an isopod.</title>
        <authorList>
            <person name="Becking T."/>
            <person name="Chebbi M.A."/>
            <person name="Giraud I."/>
            <person name="Moumen B."/>
            <person name="Laverre T."/>
            <person name="Caubet Y."/>
            <person name="Peccoud J."/>
            <person name="Gilbert C."/>
            <person name="Cordaux R."/>
        </authorList>
    </citation>
    <scope>NUCLEOTIDE SEQUENCE [LARGE SCALE GENOMIC DNA]</scope>
    <source>
        <strain evidence="2">ANa2</strain>
        <tissue evidence="2">Whole body excluding digestive tract and cuticle</tissue>
    </source>
</reference>
<dbReference type="AlphaFoldDB" id="A0A5N5T8B3"/>
<organism evidence="2 3">
    <name type="scientific">Armadillidium nasatum</name>
    <dbReference type="NCBI Taxonomy" id="96803"/>
    <lineage>
        <taxon>Eukaryota</taxon>
        <taxon>Metazoa</taxon>
        <taxon>Ecdysozoa</taxon>
        <taxon>Arthropoda</taxon>
        <taxon>Crustacea</taxon>
        <taxon>Multicrustacea</taxon>
        <taxon>Malacostraca</taxon>
        <taxon>Eumalacostraca</taxon>
        <taxon>Peracarida</taxon>
        <taxon>Isopoda</taxon>
        <taxon>Oniscidea</taxon>
        <taxon>Crinocheta</taxon>
        <taxon>Armadillidiidae</taxon>
        <taxon>Armadillidium</taxon>
    </lineage>
</organism>
<feature type="compositionally biased region" description="Polar residues" evidence="1">
    <location>
        <begin position="14"/>
        <end position="35"/>
    </location>
</feature>
<comment type="caution">
    <text evidence="2">The sequence shown here is derived from an EMBL/GenBank/DDBJ whole genome shotgun (WGS) entry which is preliminary data.</text>
</comment>
<evidence type="ECO:0000313" key="2">
    <source>
        <dbReference type="EMBL" id="KAB7502517.1"/>
    </source>
</evidence>
<protein>
    <submittedName>
        <fullName evidence="2">Uncharacterized protein</fullName>
    </submittedName>
</protein>
<accession>A0A5N5T8B3</accession>
<keyword evidence="3" id="KW-1185">Reference proteome</keyword>
<evidence type="ECO:0000313" key="3">
    <source>
        <dbReference type="Proteomes" id="UP000326759"/>
    </source>
</evidence>
<gene>
    <name evidence="2" type="ORF">Anas_03443</name>
</gene>
<proteinExistence type="predicted"/>
<feature type="non-terminal residue" evidence="2">
    <location>
        <position position="118"/>
    </location>
</feature>